<evidence type="ECO:0000313" key="9">
    <source>
        <dbReference type="Proteomes" id="UP000265560"/>
    </source>
</evidence>
<evidence type="ECO:0000256" key="4">
    <source>
        <dbReference type="ARBA" id="ARBA00022801"/>
    </source>
</evidence>
<evidence type="ECO:0000313" key="8">
    <source>
        <dbReference type="EMBL" id="AYC32001.1"/>
    </source>
</evidence>
<dbReference type="Gene3D" id="3.90.79.10">
    <property type="entry name" value="Nucleoside Triphosphate Pyrophosphohydrolase"/>
    <property type="match status" value="1"/>
</dbReference>
<protein>
    <submittedName>
        <fullName evidence="8">NUDIX hydrolase</fullName>
    </submittedName>
</protein>
<evidence type="ECO:0000259" key="7">
    <source>
        <dbReference type="PROSITE" id="PS51462"/>
    </source>
</evidence>
<evidence type="ECO:0000256" key="5">
    <source>
        <dbReference type="ARBA" id="ARBA00022842"/>
    </source>
</evidence>
<keyword evidence="9" id="KW-1185">Reference proteome</keyword>
<accession>A0A385Z010</accession>
<dbReference type="EMBL" id="CP032419">
    <property type="protein sequence ID" value="AYC32001.1"/>
    <property type="molecule type" value="Genomic_DNA"/>
</dbReference>
<name>A0A385Z010_9PSED</name>
<dbReference type="InterPro" id="IPR000086">
    <property type="entry name" value="NUDIX_hydrolase_dom"/>
</dbReference>
<dbReference type="KEGG" id="pcav:D3880_06230"/>
<evidence type="ECO:0000256" key="1">
    <source>
        <dbReference type="ARBA" id="ARBA00001936"/>
    </source>
</evidence>
<organism evidence="8 9">
    <name type="scientific">Pseudomonas cavernae</name>
    <dbReference type="NCBI Taxonomy" id="2320867"/>
    <lineage>
        <taxon>Bacteria</taxon>
        <taxon>Pseudomonadati</taxon>
        <taxon>Pseudomonadota</taxon>
        <taxon>Gammaproteobacteria</taxon>
        <taxon>Pseudomonadales</taxon>
        <taxon>Pseudomonadaceae</taxon>
        <taxon>Pseudomonas</taxon>
    </lineage>
</organism>
<evidence type="ECO:0000256" key="2">
    <source>
        <dbReference type="ARBA" id="ARBA00001946"/>
    </source>
</evidence>
<dbReference type="CDD" id="cd18870">
    <property type="entry name" value="NUDIX_AcylCoAdiphos_Nudt19"/>
    <property type="match status" value="1"/>
</dbReference>
<keyword evidence="5" id="KW-0460">Magnesium</keyword>
<evidence type="ECO:0000256" key="6">
    <source>
        <dbReference type="ARBA" id="ARBA00023211"/>
    </source>
</evidence>
<sequence>MIDSPSSCQPRPATTVLLLRPSPTGDAALEVFMVLRNHQIDSFSGALVFPGGKLESADAAPALRARCPGAEGCSDEELAFRIAGVREAFEECGILLACKRGENELLSAAQLAPIEARWRAKLNSDAASIAELVEAEDLLLAVDRMVPFAHWITPDFVPKRFDTWFFAAVAPADQMALHDGSETVDSRWVAPATVLAEAKAGRHTLVFATEQNLHLLSQAGNVEQALEAARNRRIVAVQPWLEEIDGVRHLRIPADAGYARTSVAR</sequence>
<dbReference type="GO" id="GO:0046872">
    <property type="term" value="F:metal ion binding"/>
    <property type="evidence" value="ECO:0007669"/>
    <property type="project" value="UniProtKB-KW"/>
</dbReference>
<keyword evidence="4 8" id="KW-0378">Hydrolase</keyword>
<gene>
    <name evidence="8" type="ORF">D3880_06230</name>
</gene>
<dbReference type="OrthoDB" id="9788263at2"/>
<keyword evidence="3" id="KW-0479">Metal-binding</keyword>
<keyword evidence="6" id="KW-0464">Manganese</keyword>
<dbReference type="PANTHER" id="PTHR12318">
    <property type="entry name" value="TESTOSTERONE-REGULATED PROTEIN RP2"/>
    <property type="match status" value="1"/>
</dbReference>
<dbReference type="GO" id="GO:0016818">
    <property type="term" value="F:hydrolase activity, acting on acid anhydrides, in phosphorus-containing anhydrides"/>
    <property type="evidence" value="ECO:0007669"/>
    <property type="project" value="InterPro"/>
</dbReference>
<dbReference type="SUPFAM" id="SSF55811">
    <property type="entry name" value="Nudix"/>
    <property type="match status" value="1"/>
</dbReference>
<reference evidence="9" key="1">
    <citation type="submission" date="2018-09" db="EMBL/GenBank/DDBJ databases">
        <authorList>
            <person name="Zhu H."/>
        </authorList>
    </citation>
    <scope>NUCLEOTIDE SEQUENCE [LARGE SCALE GENOMIC DNA]</scope>
    <source>
        <strain evidence="9">K2W31S-8</strain>
    </source>
</reference>
<dbReference type="InterPro" id="IPR039121">
    <property type="entry name" value="NUDT19"/>
</dbReference>
<proteinExistence type="predicted"/>
<feature type="domain" description="Nudix hydrolase" evidence="7">
    <location>
        <begin position="9"/>
        <end position="211"/>
    </location>
</feature>
<comment type="cofactor">
    <cofactor evidence="2">
        <name>Mg(2+)</name>
        <dbReference type="ChEBI" id="CHEBI:18420"/>
    </cofactor>
</comment>
<dbReference type="PANTHER" id="PTHR12318:SF0">
    <property type="entry name" value="ACYL-COENZYME A DIPHOSPHATASE NUDT19"/>
    <property type="match status" value="1"/>
</dbReference>
<evidence type="ECO:0000256" key="3">
    <source>
        <dbReference type="ARBA" id="ARBA00022723"/>
    </source>
</evidence>
<dbReference type="Proteomes" id="UP000265560">
    <property type="component" value="Chromosome"/>
</dbReference>
<dbReference type="InterPro" id="IPR015797">
    <property type="entry name" value="NUDIX_hydrolase-like_dom_sf"/>
</dbReference>
<dbReference type="PROSITE" id="PS51462">
    <property type="entry name" value="NUDIX"/>
    <property type="match status" value="1"/>
</dbReference>
<comment type="cofactor">
    <cofactor evidence="1">
        <name>Mn(2+)</name>
        <dbReference type="ChEBI" id="CHEBI:29035"/>
    </cofactor>
</comment>
<dbReference type="AlphaFoldDB" id="A0A385Z010"/>
<dbReference type="RefSeq" id="WP_119892623.1">
    <property type="nucleotide sequence ID" value="NZ_CP032419.1"/>
</dbReference>